<dbReference type="AlphaFoldDB" id="F6HYB7"/>
<keyword evidence="3" id="KW-0067">ATP-binding</keyword>
<dbReference type="InterPro" id="IPR042197">
    <property type="entry name" value="Apaf_helical"/>
</dbReference>
<evidence type="ECO:0000256" key="4">
    <source>
        <dbReference type="SAM" id="Coils"/>
    </source>
</evidence>
<dbReference type="Proteomes" id="UP000009183">
    <property type="component" value="Chromosome 9"/>
</dbReference>
<evidence type="ECO:0000256" key="2">
    <source>
        <dbReference type="ARBA" id="ARBA00022821"/>
    </source>
</evidence>
<feature type="coiled-coil region" evidence="4">
    <location>
        <begin position="25"/>
        <end position="59"/>
    </location>
</feature>
<evidence type="ECO:0000256" key="1">
    <source>
        <dbReference type="ARBA" id="ARBA00022741"/>
    </source>
</evidence>
<sequence length="366" mass="41218">MDCVSPILDVATRLWDCTTKRAVYIGDLQEILESLSKAMEELKNIAEDVKTKVELAEKNRQMRRTREVDGWLQSVRVLEKQVDEILQKGNQEIQRKCLGSCCPKNCRSSYKIGKIASKKLGAIADLSKSCINDVANRLLQDPVDERPMEKTVGLDLMYAEVCRCILDEQLGIIGLYGMGGVGKTTLMTKVNNEFFKTSNDFEVVIWIVVSSSANVGKVQEVIRNKLDIPDDRWRNRAEDEKAVEIFNTLKSKRFVILLDDVWERLDLQKLGVPSPNSQNKSKVILTTRSRDVCHDMDAQKSIKVECLTQDEAINLFKKKVGESTLCSHPDIPKLAEIAAKECKGLPLALITIGRAMAGKSTLQEWE</sequence>
<dbReference type="Gene3D" id="3.40.50.300">
    <property type="entry name" value="P-loop containing nucleotide triphosphate hydrolases"/>
    <property type="match status" value="1"/>
</dbReference>
<dbReference type="GO" id="GO:0098542">
    <property type="term" value="P:defense response to other organism"/>
    <property type="evidence" value="ECO:0000318"/>
    <property type="project" value="GO_Central"/>
</dbReference>
<dbReference type="PRINTS" id="PR00364">
    <property type="entry name" value="DISEASERSIST"/>
</dbReference>
<organism evidence="6 7">
    <name type="scientific">Vitis vinifera</name>
    <name type="common">Grape</name>
    <dbReference type="NCBI Taxonomy" id="29760"/>
    <lineage>
        <taxon>Eukaryota</taxon>
        <taxon>Viridiplantae</taxon>
        <taxon>Streptophyta</taxon>
        <taxon>Embryophyta</taxon>
        <taxon>Tracheophyta</taxon>
        <taxon>Spermatophyta</taxon>
        <taxon>Magnoliopsida</taxon>
        <taxon>eudicotyledons</taxon>
        <taxon>Gunneridae</taxon>
        <taxon>Pentapetalae</taxon>
        <taxon>rosids</taxon>
        <taxon>Vitales</taxon>
        <taxon>Vitaceae</taxon>
        <taxon>Viteae</taxon>
        <taxon>Vitis</taxon>
    </lineage>
</organism>
<dbReference type="InParanoid" id="F6HYB7"/>
<keyword evidence="2" id="KW-0611">Plant defense</keyword>
<dbReference type="PANTHER" id="PTHR33463">
    <property type="entry name" value="NB-ARC DOMAIN-CONTAINING PROTEIN-RELATED"/>
    <property type="match status" value="1"/>
</dbReference>
<evidence type="ECO:0000313" key="7">
    <source>
        <dbReference type="Proteomes" id="UP000009183"/>
    </source>
</evidence>
<dbReference type="FunFam" id="1.10.8.430:FF:000003">
    <property type="entry name" value="Probable disease resistance protein At5g66910"/>
    <property type="match status" value="1"/>
</dbReference>
<keyword evidence="4" id="KW-0175">Coiled coil</keyword>
<name>F6HYB7_VITVI</name>
<dbReference type="Gene3D" id="1.10.8.430">
    <property type="entry name" value="Helical domain of apoptotic protease-activating factors"/>
    <property type="match status" value="1"/>
</dbReference>
<proteinExistence type="predicted"/>
<dbReference type="FunFam" id="3.40.50.300:FF:001091">
    <property type="entry name" value="Probable disease resistance protein At1g61300"/>
    <property type="match status" value="1"/>
</dbReference>
<dbReference type="PaxDb" id="29760-VIT_09s0002g03790.t01"/>
<gene>
    <name evidence="6" type="ordered locus">VIT_09s0002g03790</name>
</gene>
<dbReference type="InterPro" id="IPR050905">
    <property type="entry name" value="Plant_NBS-LRR"/>
</dbReference>
<evidence type="ECO:0000256" key="3">
    <source>
        <dbReference type="ARBA" id="ARBA00022840"/>
    </source>
</evidence>
<dbReference type="STRING" id="29760.F6HYB7"/>
<dbReference type="InterPro" id="IPR027417">
    <property type="entry name" value="P-loop_NTPase"/>
</dbReference>
<evidence type="ECO:0000313" key="6">
    <source>
        <dbReference type="EMBL" id="CCB59440.1"/>
    </source>
</evidence>
<evidence type="ECO:0000259" key="5">
    <source>
        <dbReference type="Pfam" id="PF00931"/>
    </source>
</evidence>
<dbReference type="HOGENOM" id="CLU_000427_1_2_1"/>
<protein>
    <recommendedName>
        <fullName evidence="5">NB-ARC domain-containing protein</fullName>
    </recommendedName>
</protein>
<dbReference type="GO" id="GO:0005524">
    <property type="term" value="F:ATP binding"/>
    <property type="evidence" value="ECO:0007669"/>
    <property type="project" value="UniProtKB-KW"/>
</dbReference>
<keyword evidence="7" id="KW-1185">Reference proteome</keyword>
<accession>F6HYB7</accession>
<dbReference type="SUPFAM" id="SSF52540">
    <property type="entry name" value="P-loop containing nucleoside triphosphate hydrolases"/>
    <property type="match status" value="1"/>
</dbReference>
<dbReference type="PANTHER" id="PTHR33463:SF220">
    <property type="entry name" value="NB-ARC DOMAIN-CONTAINING PROTEIN"/>
    <property type="match status" value="1"/>
</dbReference>
<dbReference type="eggNOG" id="KOG4658">
    <property type="taxonomic scope" value="Eukaryota"/>
</dbReference>
<dbReference type="InterPro" id="IPR002182">
    <property type="entry name" value="NB-ARC"/>
</dbReference>
<dbReference type="GO" id="GO:0043531">
    <property type="term" value="F:ADP binding"/>
    <property type="evidence" value="ECO:0007669"/>
    <property type="project" value="InterPro"/>
</dbReference>
<keyword evidence="1" id="KW-0547">Nucleotide-binding</keyword>
<reference evidence="7" key="1">
    <citation type="journal article" date="2007" name="Nature">
        <title>The grapevine genome sequence suggests ancestral hexaploidization in major angiosperm phyla.</title>
        <authorList>
            <consortium name="The French-Italian Public Consortium for Grapevine Genome Characterization."/>
            <person name="Jaillon O."/>
            <person name="Aury J.-M."/>
            <person name="Noel B."/>
            <person name="Policriti A."/>
            <person name="Clepet C."/>
            <person name="Casagrande A."/>
            <person name="Choisne N."/>
            <person name="Aubourg S."/>
            <person name="Vitulo N."/>
            <person name="Jubin C."/>
            <person name="Vezzi A."/>
            <person name="Legeai F."/>
            <person name="Hugueney P."/>
            <person name="Dasilva C."/>
            <person name="Horner D."/>
            <person name="Mica E."/>
            <person name="Jublot D."/>
            <person name="Poulain J."/>
            <person name="Bruyere C."/>
            <person name="Billault A."/>
            <person name="Segurens B."/>
            <person name="Gouyvenoux M."/>
            <person name="Ugarte E."/>
            <person name="Cattonaro F."/>
            <person name="Anthouard V."/>
            <person name="Vico V."/>
            <person name="Del Fabbro C."/>
            <person name="Alaux M."/>
            <person name="Di Gaspero G."/>
            <person name="Dumas V."/>
            <person name="Felice N."/>
            <person name="Paillard S."/>
            <person name="Juman I."/>
            <person name="Moroldo M."/>
            <person name="Scalabrin S."/>
            <person name="Canaguier A."/>
            <person name="Le Clainche I."/>
            <person name="Malacrida G."/>
            <person name="Durand E."/>
            <person name="Pesole G."/>
            <person name="Laucou V."/>
            <person name="Chatelet P."/>
            <person name="Merdinoglu D."/>
            <person name="Delledonne M."/>
            <person name="Pezzotti M."/>
            <person name="Lecharny A."/>
            <person name="Scarpelli C."/>
            <person name="Artiguenave F."/>
            <person name="Pe M.E."/>
            <person name="Valle G."/>
            <person name="Morgante M."/>
            <person name="Caboche M."/>
            <person name="Adam-Blondon A.-F."/>
            <person name="Weissenbach J."/>
            <person name="Quetier F."/>
            <person name="Wincker P."/>
        </authorList>
    </citation>
    <scope>NUCLEOTIDE SEQUENCE [LARGE SCALE GENOMIC DNA]</scope>
    <source>
        <strain evidence="7">cv. Pinot noir / PN40024</strain>
    </source>
</reference>
<dbReference type="EMBL" id="FN596494">
    <property type="protein sequence ID" value="CCB59440.1"/>
    <property type="molecule type" value="Genomic_DNA"/>
</dbReference>
<feature type="domain" description="NB-ARC" evidence="5">
    <location>
        <begin position="166"/>
        <end position="325"/>
    </location>
</feature>
<dbReference type="Pfam" id="PF00931">
    <property type="entry name" value="NB-ARC"/>
    <property type="match status" value="1"/>
</dbReference>